<sequence length="265" mass="29534">MPHISIGAEQLHYLRMGTGSDVLLAFHGYGEHAGTFSVFEEHLGHRYTILSFDLPYHGGTAWRGKEHLTADDLVILVANVMVQFGVDKISLMGYSIGGRVCLSAMAAAPQHIHRVLLMATDGLTVNPFYRFFTRVPAGKYVFRRFLQAGEGSIRLTDLCRRLRLIPDAFHRLATQTLRSQESRLQLLHAWPCLSHLVQPPKVLRSVIATHKIPVFLYMGASDRVLPPSLAQPFAKGMDTVQLYILEKGHRIFDTGNAAHIAASLL</sequence>
<evidence type="ECO:0000259" key="1">
    <source>
        <dbReference type="Pfam" id="PF00561"/>
    </source>
</evidence>
<dbReference type="InterPro" id="IPR050471">
    <property type="entry name" value="AB_hydrolase"/>
</dbReference>
<reference evidence="3" key="1">
    <citation type="journal article" date="2019" name="Int. J. Syst. Evol. Microbiol.">
        <title>The Global Catalogue of Microorganisms (GCM) 10K type strain sequencing project: providing services to taxonomists for standard genome sequencing and annotation.</title>
        <authorList>
            <consortium name="The Broad Institute Genomics Platform"/>
            <consortium name="The Broad Institute Genome Sequencing Center for Infectious Disease"/>
            <person name="Wu L."/>
            <person name="Ma J."/>
        </authorList>
    </citation>
    <scope>NUCLEOTIDE SEQUENCE [LARGE SCALE GENOMIC DNA]</scope>
    <source>
        <strain evidence="3">JCM 32105</strain>
    </source>
</reference>
<name>A0ABP8N9U1_9BACT</name>
<dbReference type="Pfam" id="PF00561">
    <property type="entry name" value="Abhydrolase_1"/>
    <property type="match status" value="1"/>
</dbReference>
<dbReference type="InterPro" id="IPR000073">
    <property type="entry name" value="AB_hydrolase_1"/>
</dbReference>
<gene>
    <name evidence="2" type="ORF">GCM10023093_06770</name>
</gene>
<protein>
    <submittedName>
        <fullName evidence="2">Alpha/beta fold hydrolase</fullName>
    </submittedName>
</protein>
<dbReference type="SUPFAM" id="SSF53474">
    <property type="entry name" value="alpha/beta-Hydrolases"/>
    <property type="match status" value="1"/>
</dbReference>
<dbReference type="PANTHER" id="PTHR43433">
    <property type="entry name" value="HYDROLASE, ALPHA/BETA FOLD FAMILY PROTEIN"/>
    <property type="match status" value="1"/>
</dbReference>
<dbReference type="Gene3D" id="3.40.50.1820">
    <property type="entry name" value="alpha/beta hydrolase"/>
    <property type="match status" value="1"/>
</dbReference>
<accession>A0ABP8N9U1</accession>
<dbReference type="GO" id="GO:0016787">
    <property type="term" value="F:hydrolase activity"/>
    <property type="evidence" value="ECO:0007669"/>
    <property type="project" value="UniProtKB-KW"/>
</dbReference>
<evidence type="ECO:0000313" key="2">
    <source>
        <dbReference type="EMBL" id="GAA4461690.1"/>
    </source>
</evidence>
<feature type="domain" description="AB hydrolase-1" evidence="1">
    <location>
        <begin position="22"/>
        <end position="236"/>
    </location>
</feature>
<organism evidence="2 3">
    <name type="scientific">Nemorincola caseinilytica</name>
    <dbReference type="NCBI Taxonomy" id="2054315"/>
    <lineage>
        <taxon>Bacteria</taxon>
        <taxon>Pseudomonadati</taxon>
        <taxon>Bacteroidota</taxon>
        <taxon>Chitinophagia</taxon>
        <taxon>Chitinophagales</taxon>
        <taxon>Chitinophagaceae</taxon>
        <taxon>Nemorincola</taxon>
    </lineage>
</organism>
<dbReference type="PRINTS" id="PR00111">
    <property type="entry name" value="ABHYDROLASE"/>
</dbReference>
<comment type="caution">
    <text evidence="2">The sequence shown here is derived from an EMBL/GenBank/DDBJ whole genome shotgun (WGS) entry which is preliminary data.</text>
</comment>
<keyword evidence="2" id="KW-0378">Hydrolase</keyword>
<dbReference type="Proteomes" id="UP001500067">
    <property type="component" value="Unassembled WGS sequence"/>
</dbReference>
<dbReference type="InterPro" id="IPR029058">
    <property type="entry name" value="AB_hydrolase_fold"/>
</dbReference>
<dbReference type="EMBL" id="BAABFA010000005">
    <property type="protein sequence ID" value="GAA4461690.1"/>
    <property type="molecule type" value="Genomic_DNA"/>
</dbReference>
<keyword evidence="3" id="KW-1185">Reference proteome</keyword>
<dbReference type="PANTHER" id="PTHR43433:SF5">
    <property type="entry name" value="AB HYDROLASE-1 DOMAIN-CONTAINING PROTEIN"/>
    <property type="match status" value="1"/>
</dbReference>
<dbReference type="RefSeq" id="WP_345078542.1">
    <property type="nucleotide sequence ID" value="NZ_BAABFA010000005.1"/>
</dbReference>
<proteinExistence type="predicted"/>
<evidence type="ECO:0000313" key="3">
    <source>
        <dbReference type="Proteomes" id="UP001500067"/>
    </source>
</evidence>